<gene>
    <name evidence="1" type="ORF">MESMT1_1392</name>
</gene>
<dbReference type="AlphaFoldDB" id="A0A3G9CST6"/>
<accession>A0A3G9CST6</accession>
<dbReference type="EMBL" id="AP017646">
    <property type="protein sequence ID" value="BAW29322.1"/>
    <property type="molecule type" value="Genomic_DNA"/>
</dbReference>
<protein>
    <submittedName>
        <fullName evidence="1">GJ16224</fullName>
    </submittedName>
</protein>
<name>A0A3G9CST6_METTE</name>
<reference evidence="1 2" key="1">
    <citation type="submission" date="2016-09" db="EMBL/GenBank/DDBJ databases">
        <title>Complete Genome Sequence of Methanosarcina thermophila MT-1.</title>
        <authorList>
            <person name="Kouzuma A."/>
        </authorList>
    </citation>
    <scope>NUCLEOTIDE SEQUENCE [LARGE SCALE GENOMIC DNA]</scope>
    <source>
        <strain evidence="1 2">MT-1</strain>
    </source>
</reference>
<sequence length="67" mass="7429">MEESTQESKEAATIRLNDEKGNVWITEMKFLKVGQPAELGTLKNLTKPSRLCGCRGVCLAVMDLSEE</sequence>
<evidence type="ECO:0000313" key="2">
    <source>
        <dbReference type="Proteomes" id="UP000265557"/>
    </source>
</evidence>
<evidence type="ECO:0000313" key="1">
    <source>
        <dbReference type="EMBL" id="BAW29322.1"/>
    </source>
</evidence>
<proteinExistence type="predicted"/>
<dbReference type="Proteomes" id="UP000265557">
    <property type="component" value="Chromosome"/>
</dbReference>
<organism evidence="1 2">
    <name type="scientific">Methanosarcina thermophila</name>
    <dbReference type="NCBI Taxonomy" id="2210"/>
    <lineage>
        <taxon>Archaea</taxon>
        <taxon>Methanobacteriati</taxon>
        <taxon>Methanobacteriota</taxon>
        <taxon>Stenosarchaea group</taxon>
        <taxon>Methanomicrobia</taxon>
        <taxon>Methanosarcinales</taxon>
        <taxon>Methanosarcinaceae</taxon>
        <taxon>Methanosarcina</taxon>
    </lineage>
</organism>